<proteinExistence type="predicted"/>
<accession>A0A174VAW3</accession>
<dbReference type="Proteomes" id="UP000095563">
    <property type="component" value="Unassembled WGS sequence"/>
</dbReference>
<dbReference type="EMBL" id="CZBO01000008">
    <property type="protein sequence ID" value="CUQ30301.1"/>
    <property type="molecule type" value="Genomic_DNA"/>
</dbReference>
<dbReference type="AlphaFoldDB" id="A0A174VAW3"/>
<protein>
    <recommendedName>
        <fullName evidence="3">Ribbon-helix-helix protein CopG domain-containing protein</fullName>
    </recommendedName>
</protein>
<gene>
    <name evidence="1" type="ORF">ERS852568_02740</name>
</gene>
<reference evidence="1 2" key="1">
    <citation type="submission" date="2015-09" db="EMBL/GenBank/DDBJ databases">
        <authorList>
            <consortium name="Pathogen Informatics"/>
        </authorList>
    </citation>
    <scope>NUCLEOTIDE SEQUENCE [LARGE SCALE GENOMIC DNA]</scope>
    <source>
        <strain evidence="1 2">2789STDY5834956</strain>
    </source>
</reference>
<evidence type="ECO:0000313" key="1">
    <source>
        <dbReference type="EMBL" id="CUQ30301.1"/>
    </source>
</evidence>
<sequence>MAKEIKIRNLSPSIIEKLDNIAKKKGFKSRQDYLKNHLESLAISDELKDKDEQYKILFSKVLKVLEYNTIALNKFLEVNLLDIKEAINEEKEKEHMNE</sequence>
<dbReference type="RefSeq" id="WP_055208744.1">
    <property type="nucleotide sequence ID" value="NZ_CZBO01000008.1"/>
</dbReference>
<name>A0A174VAW3_9CLOT</name>
<organism evidence="1 2">
    <name type="scientific">Clostridium baratii</name>
    <dbReference type="NCBI Taxonomy" id="1561"/>
    <lineage>
        <taxon>Bacteria</taxon>
        <taxon>Bacillati</taxon>
        <taxon>Bacillota</taxon>
        <taxon>Clostridia</taxon>
        <taxon>Eubacteriales</taxon>
        <taxon>Clostridiaceae</taxon>
        <taxon>Clostridium</taxon>
    </lineage>
</organism>
<evidence type="ECO:0000313" key="2">
    <source>
        <dbReference type="Proteomes" id="UP000095563"/>
    </source>
</evidence>
<evidence type="ECO:0008006" key="3">
    <source>
        <dbReference type="Google" id="ProtNLM"/>
    </source>
</evidence>